<evidence type="ECO:0000313" key="3">
    <source>
        <dbReference type="EMBL" id="TCL38678.1"/>
    </source>
</evidence>
<dbReference type="AlphaFoldDB" id="A0A4R1Q2G3"/>
<dbReference type="Proteomes" id="UP000295063">
    <property type="component" value="Unassembled WGS sequence"/>
</dbReference>
<keyword evidence="1" id="KW-0472">Membrane</keyword>
<keyword evidence="4" id="KW-1185">Reference proteome</keyword>
<accession>A0A4R1Q2G3</accession>
<evidence type="ECO:0000259" key="2">
    <source>
        <dbReference type="Pfam" id="PF12773"/>
    </source>
</evidence>
<dbReference type="InterPro" id="IPR025874">
    <property type="entry name" value="DZR"/>
</dbReference>
<keyword evidence="1" id="KW-1133">Transmembrane helix</keyword>
<feature type="transmembrane region" description="Helical" evidence="1">
    <location>
        <begin position="30"/>
        <end position="52"/>
    </location>
</feature>
<comment type="caution">
    <text evidence="3">The sequence shown here is derived from an EMBL/GenBank/DDBJ whole genome shotgun (WGS) entry which is preliminary data.</text>
</comment>
<protein>
    <recommendedName>
        <fullName evidence="2">DZANK-type domain-containing protein</fullName>
    </recommendedName>
</protein>
<dbReference type="EMBL" id="SLUI01000003">
    <property type="protein sequence ID" value="TCL38678.1"/>
    <property type="molecule type" value="Genomic_DNA"/>
</dbReference>
<organism evidence="3 4">
    <name type="scientific">Anaerospora hongkongensis</name>
    <dbReference type="NCBI Taxonomy" id="244830"/>
    <lineage>
        <taxon>Bacteria</taxon>
        <taxon>Bacillati</taxon>
        <taxon>Bacillota</taxon>
        <taxon>Negativicutes</taxon>
        <taxon>Selenomonadales</taxon>
        <taxon>Sporomusaceae</taxon>
        <taxon>Anaerospora</taxon>
    </lineage>
</organism>
<evidence type="ECO:0000256" key="1">
    <source>
        <dbReference type="SAM" id="Phobius"/>
    </source>
</evidence>
<dbReference type="OrthoDB" id="9788304at2"/>
<dbReference type="RefSeq" id="WP_132076801.1">
    <property type="nucleotide sequence ID" value="NZ_SLUI01000003.1"/>
</dbReference>
<reference evidence="3 4" key="1">
    <citation type="submission" date="2019-03" db="EMBL/GenBank/DDBJ databases">
        <title>Genomic Encyclopedia of Type Strains, Phase IV (KMG-IV): sequencing the most valuable type-strain genomes for metagenomic binning, comparative biology and taxonomic classification.</title>
        <authorList>
            <person name="Goeker M."/>
        </authorList>
    </citation>
    <scope>NUCLEOTIDE SEQUENCE [LARGE SCALE GENOMIC DNA]</scope>
    <source>
        <strain evidence="3 4">DSM 15969</strain>
    </source>
</reference>
<evidence type="ECO:0000313" key="4">
    <source>
        <dbReference type="Proteomes" id="UP000295063"/>
    </source>
</evidence>
<proteinExistence type="predicted"/>
<gene>
    <name evidence="3" type="ORF">EV210_103156</name>
</gene>
<keyword evidence="1" id="KW-0812">Transmembrane</keyword>
<name>A0A4R1Q2G3_9FIRM</name>
<dbReference type="Pfam" id="PF12773">
    <property type="entry name" value="DZR"/>
    <property type="match status" value="1"/>
</dbReference>
<sequence length="134" mass="15041">MIATFGFVISFVAAYWVYYDARGRGHELGTAMLWALGTLAALVIFLPLYLLLGRKQPPMSKTGRSRREEIIIDVEAAPVEETMHCPMCGGKVKEDYKACPFCSFTLKPQCGSCGRELNREWRTCPYCQAPATHK</sequence>
<feature type="domain" description="DZANK-type" evidence="2">
    <location>
        <begin position="85"/>
        <end position="127"/>
    </location>
</feature>